<reference evidence="1 2" key="1">
    <citation type="submission" date="2010-04" db="EMBL/GenBank/DDBJ databases">
        <authorList>
            <person name="Qin X."/>
            <person name="Bachman B."/>
            <person name="Battles P."/>
            <person name="Bell A."/>
            <person name="Bess C."/>
            <person name="Bickham C."/>
            <person name="Chaboub L."/>
            <person name="Chen D."/>
            <person name="Coyle M."/>
            <person name="Deiros D.R."/>
            <person name="Dinh H."/>
            <person name="Forbes L."/>
            <person name="Fowler G."/>
            <person name="Francisco L."/>
            <person name="Fu Q."/>
            <person name="Gubbala S."/>
            <person name="Hale W."/>
            <person name="Han Y."/>
            <person name="Hemphill L."/>
            <person name="Highlander S.K."/>
            <person name="Hirani K."/>
            <person name="Hogues M."/>
            <person name="Jackson L."/>
            <person name="Jakkamsetti A."/>
            <person name="Javaid M."/>
            <person name="Jiang H."/>
            <person name="Korchina V."/>
            <person name="Kovar C."/>
            <person name="Lara F."/>
            <person name="Lee S."/>
            <person name="Mata R."/>
            <person name="Mathew T."/>
            <person name="Moen C."/>
            <person name="Morales K."/>
            <person name="Munidasa M."/>
            <person name="Nazareth L."/>
            <person name="Ngo R."/>
            <person name="Nguyen L."/>
            <person name="Okwuonu G."/>
            <person name="Ongeri F."/>
            <person name="Patil S."/>
            <person name="Petrosino J."/>
            <person name="Pham C."/>
            <person name="Pham P."/>
            <person name="Pu L.-L."/>
            <person name="Puazo M."/>
            <person name="Raj R."/>
            <person name="Reid J."/>
            <person name="Rouhana J."/>
            <person name="Saada N."/>
            <person name="Shang Y."/>
            <person name="Simmons D."/>
            <person name="Thornton R."/>
            <person name="Warren J."/>
            <person name="Weissenberger G."/>
            <person name="Zhang J."/>
            <person name="Zhang L."/>
            <person name="Zhou C."/>
            <person name="Zhu D."/>
            <person name="Muzny D."/>
            <person name="Worley K."/>
            <person name="Gibbs R."/>
        </authorList>
    </citation>
    <scope>NUCLEOTIDE SEQUENCE [LARGE SCALE GENOMIC DNA]</scope>
    <source>
        <strain evidence="2">ATCC 23726 / VPI 4351</strain>
    </source>
</reference>
<organism evidence="1 2">
    <name type="scientific">Fusobacterium nucleatum subsp. nucleatum (strain ATCC 23726 / VPI 4351)</name>
    <dbReference type="NCBI Taxonomy" id="525283"/>
    <lineage>
        <taxon>Bacteria</taxon>
        <taxon>Fusobacteriati</taxon>
        <taxon>Fusobacteriota</taxon>
        <taxon>Fusobacteriia</taxon>
        <taxon>Fusobacteriales</taxon>
        <taxon>Fusobacteriaceae</taxon>
        <taxon>Fusobacterium</taxon>
    </lineage>
</organism>
<proteinExistence type="predicted"/>
<protein>
    <submittedName>
        <fullName evidence="1">Uncharacterized protein</fullName>
    </submittedName>
</protein>
<evidence type="ECO:0000313" key="2">
    <source>
        <dbReference type="Proteomes" id="UP000003643"/>
    </source>
</evidence>
<name>D5RFW1_FUSN2</name>
<evidence type="ECO:0000313" key="1">
    <source>
        <dbReference type="EMBL" id="EFG94293.1"/>
    </source>
</evidence>
<sequence>MIIEYYRKNRELKKVYEIRENGKIYDKENILQKYTEVVEDILETLSELES</sequence>
<dbReference type="RefSeq" id="WP_005904357.1">
    <property type="nucleotide sequence ID" value="NZ_ADVK01000059.1"/>
</dbReference>
<dbReference type="Proteomes" id="UP000003643">
    <property type="component" value="Unassembled WGS sequence"/>
</dbReference>
<dbReference type="EMBL" id="ADVK01000059">
    <property type="protein sequence ID" value="EFG94293.1"/>
    <property type="molecule type" value="Genomic_DNA"/>
</dbReference>
<accession>D5RFW1</accession>
<comment type="caution">
    <text evidence="1">The sequence shown here is derived from an EMBL/GenBank/DDBJ whole genome shotgun (WGS) entry which is preliminary data.</text>
</comment>
<gene>
    <name evidence="1" type="ORF">HMPREF0397_2096</name>
</gene>
<dbReference type="AlphaFoldDB" id="D5RFW1"/>